<dbReference type="EMBL" id="JACXVP010000001">
    <property type="protein sequence ID" value="KAG5628894.1"/>
    <property type="molecule type" value="Genomic_DNA"/>
</dbReference>
<protein>
    <submittedName>
        <fullName evidence="1">Uncharacterized protein</fullName>
    </submittedName>
</protein>
<dbReference type="Proteomes" id="UP000824120">
    <property type="component" value="Chromosome 1"/>
</dbReference>
<reference evidence="1 2" key="1">
    <citation type="submission" date="2020-09" db="EMBL/GenBank/DDBJ databases">
        <title>De no assembly of potato wild relative species, Solanum commersonii.</title>
        <authorList>
            <person name="Cho K."/>
        </authorList>
    </citation>
    <scope>NUCLEOTIDE SEQUENCE [LARGE SCALE GENOMIC DNA]</scope>
    <source>
        <strain evidence="1">LZ3.2</strain>
        <tissue evidence="1">Leaf</tissue>
    </source>
</reference>
<keyword evidence="2" id="KW-1185">Reference proteome</keyword>
<evidence type="ECO:0000313" key="2">
    <source>
        <dbReference type="Proteomes" id="UP000824120"/>
    </source>
</evidence>
<dbReference type="OrthoDB" id="1305199at2759"/>
<evidence type="ECO:0000313" key="1">
    <source>
        <dbReference type="EMBL" id="KAG5628894.1"/>
    </source>
</evidence>
<proteinExistence type="predicted"/>
<gene>
    <name evidence="1" type="ORF">H5410_000611</name>
</gene>
<accession>A0A9J6AWI6</accession>
<sequence>MKSNYGVSVLRGTFCFYCTLYRWRNMEGTFQLWIMKDYDRLIFHSIVPKYRFADGDILLCCKLGGHSVFMTSKGPFGLWPQIDIYQDGVVYKESLISPKSLILHLINYV</sequence>
<comment type="caution">
    <text evidence="1">The sequence shown here is derived from an EMBL/GenBank/DDBJ whole genome shotgun (WGS) entry which is preliminary data.</text>
</comment>
<organism evidence="1 2">
    <name type="scientific">Solanum commersonii</name>
    <name type="common">Commerson's wild potato</name>
    <name type="synonym">Commerson's nightshade</name>
    <dbReference type="NCBI Taxonomy" id="4109"/>
    <lineage>
        <taxon>Eukaryota</taxon>
        <taxon>Viridiplantae</taxon>
        <taxon>Streptophyta</taxon>
        <taxon>Embryophyta</taxon>
        <taxon>Tracheophyta</taxon>
        <taxon>Spermatophyta</taxon>
        <taxon>Magnoliopsida</taxon>
        <taxon>eudicotyledons</taxon>
        <taxon>Gunneridae</taxon>
        <taxon>Pentapetalae</taxon>
        <taxon>asterids</taxon>
        <taxon>lamiids</taxon>
        <taxon>Solanales</taxon>
        <taxon>Solanaceae</taxon>
        <taxon>Solanoideae</taxon>
        <taxon>Solaneae</taxon>
        <taxon>Solanum</taxon>
    </lineage>
</organism>
<dbReference type="AlphaFoldDB" id="A0A9J6AWI6"/>
<name>A0A9J6AWI6_SOLCO</name>